<dbReference type="InterPro" id="IPR027417">
    <property type="entry name" value="P-loop_NTPase"/>
</dbReference>
<dbReference type="AlphaFoldDB" id="A0A7S0FBD6"/>
<evidence type="ECO:0000313" key="2">
    <source>
        <dbReference type="EMBL" id="CAD8349231.1"/>
    </source>
</evidence>
<sequence length="324" mass="36023">MPALILTTLLLHHAVALRLGDGLQDAKTASLPTAFDDAAWWDGVDVGESAQAPIESTAEVRMPRAPERAEPRANVSIFGMFNSGTNLAQTVLSNAYPALSVCPETSQSRWRGEWSCLHTQISKHANPSRVKEWIQTENKAEEQRFVFLVRNPFSVLEATARHPYDLKRCVRGLGLDWLQRPCKCAEIVGPEHEVFCARQQENFTSAVEIWNVFTQGYVDLVQDLGKEYAVLVTYEELVKNPRQFLKDSAVMLAADLRKLPVDEAISKMGGPAKQNGVGRDLAVAKIEAESYLEAFQEPARSLLCAGLNRALMKRLGYDKDCLGH</sequence>
<dbReference type="Gene3D" id="3.40.50.300">
    <property type="entry name" value="P-loop containing nucleotide triphosphate hydrolases"/>
    <property type="match status" value="1"/>
</dbReference>
<keyword evidence="1" id="KW-0732">Signal</keyword>
<dbReference type="SUPFAM" id="SSF52540">
    <property type="entry name" value="P-loop containing nucleoside triphosphate hydrolases"/>
    <property type="match status" value="1"/>
</dbReference>
<organism evidence="2">
    <name type="scientific">Pyrodinium bahamense</name>
    <dbReference type="NCBI Taxonomy" id="73915"/>
    <lineage>
        <taxon>Eukaryota</taxon>
        <taxon>Sar</taxon>
        <taxon>Alveolata</taxon>
        <taxon>Dinophyceae</taxon>
        <taxon>Gonyaulacales</taxon>
        <taxon>Pyrocystaceae</taxon>
        <taxon>Pyrodinium</taxon>
    </lineage>
</organism>
<dbReference type="EMBL" id="HBEG01008354">
    <property type="protein sequence ID" value="CAD8349231.1"/>
    <property type="molecule type" value="Transcribed_RNA"/>
</dbReference>
<evidence type="ECO:0000256" key="1">
    <source>
        <dbReference type="SAM" id="SignalP"/>
    </source>
</evidence>
<accession>A0A7S0FBD6</accession>
<reference evidence="2" key="1">
    <citation type="submission" date="2021-01" db="EMBL/GenBank/DDBJ databases">
        <authorList>
            <person name="Corre E."/>
            <person name="Pelletier E."/>
            <person name="Niang G."/>
            <person name="Scheremetjew M."/>
            <person name="Finn R."/>
            <person name="Kale V."/>
            <person name="Holt S."/>
            <person name="Cochrane G."/>
            <person name="Meng A."/>
            <person name="Brown T."/>
            <person name="Cohen L."/>
        </authorList>
    </citation>
    <scope>NUCLEOTIDE SEQUENCE</scope>
    <source>
        <strain evidence="2">Pbaha01</strain>
    </source>
</reference>
<protein>
    <recommendedName>
        <fullName evidence="3">Sulfotransferase domain-containing protein</fullName>
    </recommendedName>
</protein>
<evidence type="ECO:0008006" key="3">
    <source>
        <dbReference type="Google" id="ProtNLM"/>
    </source>
</evidence>
<proteinExistence type="predicted"/>
<feature type="signal peptide" evidence="1">
    <location>
        <begin position="1"/>
        <end position="16"/>
    </location>
</feature>
<name>A0A7S0FBD6_9DINO</name>
<gene>
    <name evidence="2" type="ORF">PBAH0796_LOCUS4970</name>
</gene>
<feature type="chain" id="PRO_5030774071" description="Sulfotransferase domain-containing protein" evidence="1">
    <location>
        <begin position="17"/>
        <end position="324"/>
    </location>
</feature>